<dbReference type="EMBL" id="KV426106">
    <property type="protein sequence ID" value="KZV88148.1"/>
    <property type="molecule type" value="Genomic_DNA"/>
</dbReference>
<evidence type="ECO:0000313" key="2">
    <source>
        <dbReference type="EMBL" id="KZV88148.1"/>
    </source>
</evidence>
<dbReference type="Proteomes" id="UP000077266">
    <property type="component" value="Unassembled WGS sequence"/>
</dbReference>
<feature type="compositionally biased region" description="Low complexity" evidence="1">
    <location>
        <begin position="180"/>
        <end position="194"/>
    </location>
</feature>
<feature type="compositionally biased region" description="Polar residues" evidence="1">
    <location>
        <begin position="122"/>
        <end position="133"/>
    </location>
</feature>
<feature type="region of interest" description="Disordered" evidence="1">
    <location>
        <begin position="116"/>
        <end position="221"/>
    </location>
</feature>
<feature type="compositionally biased region" description="Polar residues" evidence="1">
    <location>
        <begin position="167"/>
        <end position="179"/>
    </location>
</feature>
<reference evidence="2 3" key="1">
    <citation type="journal article" date="2016" name="Mol. Biol. Evol.">
        <title>Comparative Genomics of Early-Diverging Mushroom-Forming Fungi Provides Insights into the Origins of Lignocellulose Decay Capabilities.</title>
        <authorList>
            <person name="Nagy L.G."/>
            <person name="Riley R."/>
            <person name="Tritt A."/>
            <person name="Adam C."/>
            <person name="Daum C."/>
            <person name="Floudas D."/>
            <person name="Sun H."/>
            <person name="Yadav J.S."/>
            <person name="Pangilinan J."/>
            <person name="Larsson K.H."/>
            <person name="Matsuura K."/>
            <person name="Barry K."/>
            <person name="Labutti K."/>
            <person name="Kuo R."/>
            <person name="Ohm R.A."/>
            <person name="Bhattacharya S.S."/>
            <person name="Shirouzu T."/>
            <person name="Yoshinaga Y."/>
            <person name="Martin F.M."/>
            <person name="Grigoriev I.V."/>
            <person name="Hibbett D.S."/>
        </authorList>
    </citation>
    <scope>NUCLEOTIDE SEQUENCE [LARGE SCALE GENOMIC DNA]</scope>
    <source>
        <strain evidence="2 3">HHB12029</strain>
    </source>
</reference>
<protein>
    <submittedName>
        <fullName evidence="2">Uncharacterized protein</fullName>
    </submittedName>
</protein>
<gene>
    <name evidence="2" type="ORF">EXIGLDRAFT_772943</name>
</gene>
<dbReference type="InParanoid" id="A0A165F175"/>
<sequence>MADSDQNTSTFTRALAEAGARQQQQFQANRPFGTGKRNASFLEEDDDIFPLTIHLTSTGVSQLRPIAPYPARGHYGSGSAVFRHATPNDFLALPLPTVDLTQYPFTWTIPGAPTMPMPPSSCRATTNFRSRSPPTTPYVKRQRFNTPPPFNVMRSLSPYPSPLFTPQPASISPQAGSADSTTPSSRRVTRSGRSFAHPWHGDTPSPSASVPRASVQTHSYSPSPLALPITLPALPAGLPTPTPGLPDVLSEPHACVLQ</sequence>
<name>A0A165F175_EXIGL</name>
<evidence type="ECO:0000313" key="3">
    <source>
        <dbReference type="Proteomes" id="UP000077266"/>
    </source>
</evidence>
<evidence type="ECO:0000256" key="1">
    <source>
        <dbReference type="SAM" id="MobiDB-lite"/>
    </source>
</evidence>
<organism evidence="2 3">
    <name type="scientific">Exidia glandulosa HHB12029</name>
    <dbReference type="NCBI Taxonomy" id="1314781"/>
    <lineage>
        <taxon>Eukaryota</taxon>
        <taxon>Fungi</taxon>
        <taxon>Dikarya</taxon>
        <taxon>Basidiomycota</taxon>
        <taxon>Agaricomycotina</taxon>
        <taxon>Agaricomycetes</taxon>
        <taxon>Auriculariales</taxon>
        <taxon>Exidiaceae</taxon>
        <taxon>Exidia</taxon>
    </lineage>
</organism>
<accession>A0A165F175</accession>
<keyword evidence="3" id="KW-1185">Reference proteome</keyword>
<feature type="compositionally biased region" description="Low complexity" evidence="1">
    <location>
        <begin position="204"/>
        <end position="221"/>
    </location>
</feature>
<feature type="region of interest" description="Disordered" evidence="1">
    <location>
        <begin position="17"/>
        <end position="38"/>
    </location>
</feature>
<dbReference type="AlphaFoldDB" id="A0A165F175"/>
<proteinExistence type="predicted"/>